<evidence type="ECO:0000256" key="6">
    <source>
        <dbReference type="ARBA" id="ARBA00022741"/>
    </source>
</evidence>
<keyword evidence="9" id="KW-0472">Membrane</keyword>
<comment type="subcellular location">
    <subcellularLocation>
        <location evidence="1">Cell membrane</location>
        <topology evidence="1">Peripheral membrane protein</topology>
    </subcellularLocation>
</comment>
<dbReference type="SUPFAM" id="SSF52540">
    <property type="entry name" value="P-loop containing nucleoside triphosphate hydrolases"/>
    <property type="match status" value="2"/>
</dbReference>
<keyword evidence="13" id="KW-1185">Reference proteome</keyword>
<keyword evidence="7 12" id="KW-0067">ATP-binding</keyword>
<dbReference type="GO" id="GO:0005524">
    <property type="term" value="F:ATP binding"/>
    <property type="evidence" value="ECO:0007669"/>
    <property type="project" value="UniProtKB-KW"/>
</dbReference>
<evidence type="ECO:0000256" key="5">
    <source>
        <dbReference type="ARBA" id="ARBA00022737"/>
    </source>
</evidence>
<dbReference type="InterPro" id="IPR017871">
    <property type="entry name" value="ABC_transporter-like_CS"/>
</dbReference>
<dbReference type="Pfam" id="PF00005">
    <property type="entry name" value="ABC_tran"/>
    <property type="match status" value="2"/>
</dbReference>
<dbReference type="Gene3D" id="3.40.50.300">
    <property type="entry name" value="P-loop containing nucleotide triphosphate hydrolases"/>
    <property type="match status" value="2"/>
</dbReference>
<evidence type="ECO:0000259" key="11">
    <source>
        <dbReference type="PROSITE" id="PS50893"/>
    </source>
</evidence>
<evidence type="ECO:0000256" key="9">
    <source>
        <dbReference type="ARBA" id="ARBA00023136"/>
    </source>
</evidence>
<dbReference type="InterPro" id="IPR027417">
    <property type="entry name" value="P-loop_NTPase"/>
</dbReference>
<evidence type="ECO:0000313" key="13">
    <source>
        <dbReference type="Proteomes" id="UP001072034"/>
    </source>
</evidence>
<dbReference type="CDD" id="cd03225">
    <property type="entry name" value="ABC_cobalt_CbiO_domain1"/>
    <property type="match status" value="1"/>
</dbReference>
<dbReference type="InterPro" id="IPR003439">
    <property type="entry name" value="ABC_transporter-like_ATP-bd"/>
</dbReference>
<dbReference type="InterPro" id="IPR003593">
    <property type="entry name" value="AAA+_ATPase"/>
</dbReference>
<dbReference type="PANTHER" id="PTHR43553:SF23">
    <property type="entry name" value="ABC TRANSPORTER ATP-BINDING COMPONENT"/>
    <property type="match status" value="1"/>
</dbReference>
<keyword evidence="3" id="KW-0813">Transport</keyword>
<evidence type="ECO:0000256" key="2">
    <source>
        <dbReference type="ARBA" id="ARBA00005417"/>
    </source>
</evidence>
<evidence type="ECO:0000256" key="7">
    <source>
        <dbReference type="ARBA" id="ARBA00022840"/>
    </source>
</evidence>
<evidence type="ECO:0000313" key="12">
    <source>
        <dbReference type="EMBL" id="MCZ0859302.1"/>
    </source>
</evidence>
<dbReference type="PROSITE" id="PS50893">
    <property type="entry name" value="ABC_TRANSPORTER_2"/>
    <property type="match status" value="2"/>
</dbReference>
<keyword evidence="6" id="KW-0547">Nucleotide-binding</keyword>
<dbReference type="RefSeq" id="WP_268918538.1">
    <property type="nucleotide sequence ID" value="NZ_CP124548.1"/>
</dbReference>
<evidence type="ECO:0000256" key="8">
    <source>
        <dbReference type="ARBA" id="ARBA00022967"/>
    </source>
</evidence>
<protein>
    <submittedName>
        <fullName evidence="12">ABC transporter ATP-binding protein</fullName>
    </submittedName>
</protein>
<feature type="domain" description="ABC transporter" evidence="11">
    <location>
        <begin position="2"/>
        <end position="241"/>
    </location>
</feature>
<evidence type="ECO:0000256" key="3">
    <source>
        <dbReference type="ARBA" id="ARBA00022448"/>
    </source>
</evidence>
<keyword evidence="5" id="KW-0677">Repeat</keyword>
<name>A0ABT4IDG7_9ACTO</name>
<organism evidence="12 13">
    <name type="scientific">Actinomyces israelii</name>
    <dbReference type="NCBI Taxonomy" id="1659"/>
    <lineage>
        <taxon>Bacteria</taxon>
        <taxon>Bacillati</taxon>
        <taxon>Actinomycetota</taxon>
        <taxon>Actinomycetes</taxon>
        <taxon>Actinomycetales</taxon>
        <taxon>Actinomycetaceae</taxon>
        <taxon>Actinomyces</taxon>
    </lineage>
</organism>
<dbReference type="PROSITE" id="PS00211">
    <property type="entry name" value="ABC_TRANSPORTER_1"/>
    <property type="match status" value="1"/>
</dbReference>
<comment type="function">
    <text evidence="10">Probably part of an ABC transporter complex. Responsible for energy coupling to the transport system.</text>
</comment>
<dbReference type="SMART" id="SM00382">
    <property type="entry name" value="AAA"/>
    <property type="match status" value="2"/>
</dbReference>
<dbReference type="PANTHER" id="PTHR43553">
    <property type="entry name" value="HEAVY METAL TRANSPORTER"/>
    <property type="match status" value="1"/>
</dbReference>
<keyword evidence="8" id="KW-1278">Translocase</keyword>
<comment type="similarity">
    <text evidence="2">Belongs to the ABC transporter superfamily.</text>
</comment>
<dbReference type="Proteomes" id="UP001072034">
    <property type="component" value="Unassembled WGS sequence"/>
</dbReference>
<keyword evidence="4" id="KW-1003">Cell membrane</keyword>
<evidence type="ECO:0000256" key="4">
    <source>
        <dbReference type="ARBA" id="ARBA00022475"/>
    </source>
</evidence>
<evidence type="ECO:0000256" key="10">
    <source>
        <dbReference type="ARBA" id="ARBA00025157"/>
    </source>
</evidence>
<accession>A0ABT4IDG7</accession>
<proteinExistence type="inferred from homology"/>
<feature type="domain" description="ABC transporter" evidence="11">
    <location>
        <begin position="284"/>
        <end position="494"/>
    </location>
</feature>
<reference evidence="12" key="1">
    <citation type="submission" date="2022-10" db="EMBL/GenBank/DDBJ databases">
        <title>Genome sequence of Actinomyces israelii ATCC 10048.</title>
        <authorList>
            <person name="Watt R.M."/>
            <person name="Tong W.M."/>
        </authorList>
    </citation>
    <scope>NUCLEOTIDE SEQUENCE</scope>
    <source>
        <strain evidence="12">ATCC 10048</strain>
    </source>
</reference>
<dbReference type="InterPro" id="IPR050095">
    <property type="entry name" value="ECF_ABC_transporter_ATP-bd"/>
</dbReference>
<dbReference type="EMBL" id="JAPTMY010000046">
    <property type="protein sequence ID" value="MCZ0859302.1"/>
    <property type="molecule type" value="Genomic_DNA"/>
</dbReference>
<evidence type="ECO:0000256" key="1">
    <source>
        <dbReference type="ARBA" id="ARBA00004202"/>
    </source>
</evidence>
<sequence length="496" mass="52985">MITISQAAWQYATAEKPTMEGVDLVIEPGETVVLCGASGSGKSTLLRMMNGLIPHFHEGTLSGRVTVSGLDVRKSALDELGRRTGTVLQHPRRQFFTATVIDELSFALENFGAEPADIRARVNMLMRRLALQAIMERPLPQLSGGQQQRVAIAAGLGHEPRALLLDEPSSNLSADAVSTLAGTLAELRERGITIVISEHRLHYLTGIADRFVLLERGRIAHSWTAQQLAALEPSVVEQYGLRSIEPPPLPELSSVPAAGASIAPTSAGAAVRPPAESGSGRGGLQLEDVRCVLKGRTVLSIDTAYFPAGAVTAVCGPNGAGKTTLARVVAGLQTHTGTIRLNGEPLSKRQRLRVSGIVMQDVQRQLFADSVRAEIELAATRAGSSRTGPTDDDVDRLLDELDLLPFADQHPLALSGGQQQRLVIAGIRQAEARIVIYDEPSSGVDRRHLDSIARAIRRSARAGAVVLLITHDDELLQRAADVRLDLRPPASSDASA</sequence>
<comment type="caution">
    <text evidence="12">The sequence shown here is derived from an EMBL/GenBank/DDBJ whole genome shotgun (WGS) entry which is preliminary data.</text>
</comment>
<dbReference type="InterPro" id="IPR015856">
    <property type="entry name" value="ABC_transpr_CbiO/EcfA_su"/>
</dbReference>
<gene>
    <name evidence="12" type="ORF">OHJ16_14775</name>
</gene>